<dbReference type="Proteomes" id="UP000441208">
    <property type="component" value="Unassembled WGS sequence"/>
</dbReference>
<name>A0A6A3RRK8_9STRA</name>
<dbReference type="AlphaFoldDB" id="A0A6A3RRK8"/>
<accession>A0A6A3RRK8</accession>
<gene>
    <name evidence="2" type="ORF">PF007_g15058</name>
</gene>
<organism evidence="2 3">
    <name type="scientific">Phytophthora fragariae</name>
    <dbReference type="NCBI Taxonomy" id="53985"/>
    <lineage>
        <taxon>Eukaryota</taxon>
        <taxon>Sar</taxon>
        <taxon>Stramenopiles</taxon>
        <taxon>Oomycota</taxon>
        <taxon>Peronosporomycetes</taxon>
        <taxon>Peronosporales</taxon>
        <taxon>Peronosporaceae</taxon>
        <taxon>Phytophthora</taxon>
    </lineage>
</organism>
<evidence type="ECO:0000256" key="1">
    <source>
        <dbReference type="SAM" id="MobiDB-lite"/>
    </source>
</evidence>
<evidence type="ECO:0000313" key="3">
    <source>
        <dbReference type="Proteomes" id="UP000441208"/>
    </source>
</evidence>
<feature type="region of interest" description="Disordered" evidence="1">
    <location>
        <begin position="51"/>
        <end position="82"/>
    </location>
</feature>
<protein>
    <submittedName>
        <fullName evidence="2">Uncharacterized protein</fullName>
    </submittedName>
</protein>
<comment type="caution">
    <text evidence="2">The sequence shown here is derived from an EMBL/GenBank/DDBJ whole genome shotgun (WGS) entry which is preliminary data.</text>
</comment>
<proteinExistence type="predicted"/>
<evidence type="ECO:0000313" key="2">
    <source>
        <dbReference type="EMBL" id="KAE9101665.1"/>
    </source>
</evidence>
<dbReference type="EMBL" id="QXFZ01000905">
    <property type="protein sequence ID" value="KAE9101665.1"/>
    <property type="molecule type" value="Genomic_DNA"/>
</dbReference>
<sequence length="90" mass="9999">MTGAPLSEDDKVTVFMDAVRTGPVRTEHFRRQPKTFNEAVHIAMLEDHCERSAQGQGHTPHVEASEGPAPMERVGTIPEDATGEWSLFRL</sequence>
<reference evidence="2 3" key="1">
    <citation type="submission" date="2018-08" db="EMBL/GenBank/DDBJ databases">
        <title>Genomic investigation of the strawberry pathogen Phytophthora fragariae indicates pathogenicity is determined by transcriptional variation in three key races.</title>
        <authorList>
            <person name="Adams T.M."/>
            <person name="Armitage A.D."/>
            <person name="Sobczyk M.K."/>
            <person name="Bates H.J."/>
            <person name="Dunwell J.M."/>
            <person name="Nellist C.F."/>
            <person name="Harrison R.J."/>
        </authorList>
    </citation>
    <scope>NUCLEOTIDE SEQUENCE [LARGE SCALE GENOMIC DNA]</scope>
    <source>
        <strain evidence="2 3">NOV-71</strain>
    </source>
</reference>